<dbReference type="AlphaFoldDB" id="A0A163ZJ45"/>
<reference evidence="2 3" key="1">
    <citation type="submission" date="2016-01" db="EMBL/GenBank/DDBJ databases">
        <title>Whole genome sequencing of Myroides marinus L41.</title>
        <authorList>
            <person name="Hong K.W."/>
        </authorList>
    </citation>
    <scope>NUCLEOTIDE SEQUENCE [LARGE SCALE GENOMIC DNA]</scope>
    <source>
        <strain evidence="2 3">L41</strain>
    </source>
</reference>
<keyword evidence="3" id="KW-1185">Reference proteome</keyword>
<proteinExistence type="predicted"/>
<dbReference type="EMBL" id="LQNU01000050">
    <property type="protein sequence ID" value="KZE81863.1"/>
    <property type="molecule type" value="Genomic_DNA"/>
</dbReference>
<dbReference type="Gene3D" id="2.60.120.10">
    <property type="entry name" value="Jelly Rolls"/>
    <property type="match status" value="1"/>
</dbReference>
<dbReference type="InterPro" id="IPR000595">
    <property type="entry name" value="cNMP-bd_dom"/>
</dbReference>
<evidence type="ECO:0000259" key="1">
    <source>
        <dbReference type="Pfam" id="PF00027"/>
    </source>
</evidence>
<comment type="caution">
    <text evidence="2">The sequence shown here is derived from an EMBL/GenBank/DDBJ whole genome shotgun (WGS) entry which is preliminary data.</text>
</comment>
<protein>
    <submittedName>
        <fullName evidence="2">Crp/Fnr family transcriptional regulator</fullName>
    </submittedName>
</protein>
<name>A0A163ZJ45_9FLAO</name>
<dbReference type="Pfam" id="PF00027">
    <property type="entry name" value="cNMP_binding"/>
    <property type="match status" value="1"/>
</dbReference>
<evidence type="ECO:0000313" key="2">
    <source>
        <dbReference type="EMBL" id="KZE81863.1"/>
    </source>
</evidence>
<dbReference type="InterPro" id="IPR018490">
    <property type="entry name" value="cNMP-bd_dom_sf"/>
</dbReference>
<dbReference type="Proteomes" id="UP000076630">
    <property type="component" value="Unassembled WGS sequence"/>
</dbReference>
<dbReference type="InterPro" id="IPR014710">
    <property type="entry name" value="RmlC-like_jellyroll"/>
</dbReference>
<accession>A0A163ZJ45</accession>
<dbReference type="SUPFAM" id="SSF51206">
    <property type="entry name" value="cAMP-binding domain-like"/>
    <property type="match status" value="1"/>
</dbReference>
<dbReference type="OrthoDB" id="1092431at2"/>
<sequence>MNNFKRHLGKFIGQLSEEEIETILSYFEIITVKKKEVLQEADMLCDKLFFVEQGCLRSYYMKANGVEQTIDFAIENWWLTDNMAFEHKSNSGFYIQSVEKSLVLTITKDNFSALLVSHPIMEKYYRQVFQRAYAAAQYRLKYLYEFSREELYFHFEERFPEFIQRIPQYLMASYLGFSPEYLSEIKKKRFS</sequence>
<evidence type="ECO:0000313" key="3">
    <source>
        <dbReference type="Proteomes" id="UP000076630"/>
    </source>
</evidence>
<dbReference type="CDD" id="cd00038">
    <property type="entry name" value="CAP_ED"/>
    <property type="match status" value="1"/>
</dbReference>
<organism evidence="2 3">
    <name type="scientific">Myroides marinus</name>
    <dbReference type="NCBI Taxonomy" id="703342"/>
    <lineage>
        <taxon>Bacteria</taxon>
        <taxon>Pseudomonadati</taxon>
        <taxon>Bacteroidota</taxon>
        <taxon>Flavobacteriia</taxon>
        <taxon>Flavobacteriales</taxon>
        <taxon>Flavobacteriaceae</taxon>
        <taxon>Myroides</taxon>
    </lineage>
</organism>
<feature type="domain" description="Cyclic nucleotide-binding" evidence="1">
    <location>
        <begin position="31"/>
        <end position="117"/>
    </location>
</feature>
<dbReference type="RefSeq" id="WP_038986451.1">
    <property type="nucleotide sequence ID" value="NZ_JACAJR010000033.1"/>
</dbReference>
<gene>
    <name evidence="2" type="ORF">AV926_00720</name>
</gene>